<dbReference type="Proteomes" id="UP000295530">
    <property type="component" value="Unassembled WGS sequence"/>
</dbReference>
<reference evidence="1 2" key="1">
    <citation type="submission" date="2019-03" db="EMBL/GenBank/DDBJ databases">
        <title>Genomic analyses of the natural microbiome of Caenorhabditis elegans.</title>
        <authorList>
            <person name="Samuel B."/>
        </authorList>
    </citation>
    <scope>NUCLEOTIDE SEQUENCE [LARGE SCALE GENOMIC DNA]</scope>
    <source>
        <strain evidence="1 2">BIGb0156</strain>
    </source>
</reference>
<comment type="caution">
    <text evidence="1">The sequence shown here is derived from an EMBL/GenBank/DDBJ whole genome shotgun (WGS) entry which is preliminary data.</text>
</comment>
<evidence type="ECO:0000313" key="1">
    <source>
        <dbReference type="EMBL" id="TDN58092.1"/>
    </source>
</evidence>
<dbReference type="SUPFAM" id="SSF75005">
    <property type="entry name" value="Arabinanase/levansucrase/invertase"/>
    <property type="match status" value="1"/>
</dbReference>
<dbReference type="Gene3D" id="2.115.10.20">
    <property type="entry name" value="Glycosyl hydrolase domain, family 43"/>
    <property type="match status" value="1"/>
</dbReference>
<dbReference type="InterPro" id="IPR023296">
    <property type="entry name" value="Glyco_hydro_beta-prop_sf"/>
</dbReference>
<sequence>MILPTTDALYREYCLRRQSEASGKVTFIGVPGCDVYNPTAPFREGGRSLIAARVEARDSENAQVRFFHWDGQGTARLAEDAPAFNLQDPFVCRIDNGWVFGGVEISANPEHDGWRWRTQFWQGDSIFTLRPLAVGPWGMKDIRLLQLPDKRILMFTRPQGAVGGRGKIGWLILNSLSELKTSCFEQGRLLLQLDDDSWCGVNEAHVLDQQWVGVLGHVACFDASGNRHYYAASFRLNVMSGHTTPLRIICSRDDLQPGESKRDDLRDVIFPGGLTRDGQRQLLFCGASDCEVHWREIADPF</sequence>
<dbReference type="OrthoDB" id="7544904at2"/>
<dbReference type="PANTHER" id="PTHR37036:SF2">
    <property type="entry name" value="DUF1861 FAMILY PROTEIN"/>
    <property type="match status" value="1"/>
</dbReference>
<protein>
    <submittedName>
        <fullName evidence="1">Uncharacterized protein DUF1861</fullName>
    </submittedName>
</protein>
<dbReference type="Pfam" id="PF08950">
    <property type="entry name" value="DUF1861"/>
    <property type="match status" value="1"/>
</dbReference>
<dbReference type="AlphaFoldDB" id="A0A4R6EJ55"/>
<evidence type="ECO:0000313" key="2">
    <source>
        <dbReference type="Proteomes" id="UP000295530"/>
    </source>
</evidence>
<gene>
    <name evidence="1" type="ORF">EC847_10627</name>
</gene>
<dbReference type="EMBL" id="SNVX01000006">
    <property type="protein sequence ID" value="TDN58092.1"/>
    <property type="molecule type" value="Genomic_DNA"/>
</dbReference>
<proteinExistence type="predicted"/>
<dbReference type="PANTHER" id="PTHR37036">
    <property type="match status" value="1"/>
</dbReference>
<organism evidence="1 2">
    <name type="scientific">Scandinavium goeteborgense</name>
    <dbReference type="NCBI Taxonomy" id="1851514"/>
    <lineage>
        <taxon>Bacteria</taxon>
        <taxon>Pseudomonadati</taxon>
        <taxon>Pseudomonadota</taxon>
        <taxon>Gammaproteobacteria</taxon>
        <taxon>Enterobacterales</taxon>
        <taxon>Enterobacteriaceae</taxon>
        <taxon>Scandinavium</taxon>
    </lineage>
</organism>
<dbReference type="RefSeq" id="WP_133461276.1">
    <property type="nucleotide sequence ID" value="NZ_SNVX01000006.1"/>
</dbReference>
<accession>A0A4R6EJ55</accession>
<dbReference type="InterPro" id="IPR015045">
    <property type="entry name" value="MPT-1-like_LmxM"/>
</dbReference>
<keyword evidence="2" id="KW-1185">Reference proteome</keyword>
<name>A0A4R6EJ55_SCAGO</name>